<name>A0A5M9N1F4_9EURO</name>
<dbReference type="InterPro" id="IPR004843">
    <property type="entry name" value="Calcineurin-like_PHP"/>
</dbReference>
<proteinExistence type="predicted"/>
<feature type="transmembrane region" description="Helical" evidence="6">
    <location>
        <begin position="652"/>
        <end position="669"/>
    </location>
</feature>
<dbReference type="OrthoDB" id="5977743at2759"/>
<feature type="transmembrane region" description="Helical" evidence="6">
    <location>
        <begin position="79"/>
        <end position="97"/>
    </location>
</feature>
<dbReference type="VEuPathDB" id="FungiDB:EYZ11_000332"/>
<dbReference type="SUPFAM" id="SSF56300">
    <property type="entry name" value="Metallo-dependent phosphatases"/>
    <property type="match status" value="1"/>
</dbReference>
<evidence type="ECO:0000313" key="8">
    <source>
        <dbReference type="EMBL" id="KAA8648407.1"/>
    </source>
</evidence>
<dbReference type="InterPro" id="IPR033308">
    <property type="entry name" value="PGAP5/Cdc1/Ted1"/>
</dbReference>
<feature type="region of interest" description="Disordered" evidence="5">
    <location>
        <begin position="615"/>
        <end position="638"/>
    </location>
</feature>
<evidence type="ECO:0000256" key="5">
    <source>
        <dbReference type="SAM" id="MobiDB-lite"/>
    </source>
</evidence>
<dbReference type="AlphaFoldDB" id="A0A5M9N1F4"/>
<protein>
    <recommendedName>
        <fullName evidence="7">Calcineurin-like phosphoesterase domain-containing protein</fullName>
    </recommendedName>
</protein>
<dbReference type="EMBL" id="QUQM01000003">
    <property type="protein sequence ID" value="KAA8648407.1"/>
    <property type="molecule type" value="Genomic_DNA"/>
</dbReference>
<evidence type="ECO:0000313" key="9">
    <source>
        <dbReference type="Proteomes" id="UP000324241"/>
    </source>
</evidence>
<keyword evidence="3 6" id="KW-1133">Transmembrane helix</keyword>
<accession>A0A5M9N1F4</accession>
<comment type="subcellular location">
    <subcellularLocation>
        <location evidence="1">Membrane</location>
        <topology evidence="1">Multi-pass membrane protein</topology>
    </subcellularLocation>
</comment>
<evidence type="ECO:0000256" key="1">
    <source>
        <dbReference type="ARBA" id="ARBA00004141"/>
    </source>
</evidence>
<feature type="region of interest" description="Disordered" evidence="5">
    <location>
        <begin position="290"/>
        <end position="312"/>
    </location>
</feature>
<feature type="compositionally biased region" description="Polar residues" evidence="5">
    <location>
        <begin position="1"/>
        <end position="10"/>
    </location>
</feature>
<feature type="compositionally biased region" description="Basic and acidic residues" evidence="5">
    <location>
        <begin position="615"/>
        <end position="633"/>
    </location>
</feature>
<dbReference type="Pfam" id="PF00149">
    <property type="entry name" value="Metallophos"/>
    <property type="match status" value="1"/>
</dbReference>
<dbReference type="PANTHER" id="PTHR13315">
    <property type="entry name" value="METALLO PHOSPHOESTERASE RELATED"/>
    <property type="match status" value="1"/>
</dbReference>
<dbReference type="GO" id="GO:0016020">
    <property type="term" value="C:membrane"/>
    <property type="evidence" value="ECO:0007669"/>
    <property type="project" value="UniProtKB-SubCell"/>
</dbReference>
<feature type="region of interest" description="Disordered" evidence="5">
    <location>
        <begin position="560"/>
        <end position="590"/>
    </location>
</feature>
<dbReference type="InterPro" id="IPR029052">
    <property type="entry name" value="Metallo-depent_PP-like"/>
</dbReference>
<evidence type="ECO:0000256" key="6">
    <source>
        <dbReference type="SAM" id="Phobius"/>
    </source>
</evidence>
<reference evidence="8 9" key="1">
    <citation type="submission" date="2019-08" db="EMBL/GenBank/DDBJ databases">
        <title>The genome sequence of a newly discovered highly antifungal drug resistant Aspergillus species, Aspergillus tanneri NIH 1004.</title>
        <authorList>
            <person name="Mounaud S."/>
            <person name="Singh I."/>
            <person name="Joardar V."/>
            <person name="Pakala S."/>
            <person name="Pakala S."/>
            <person name="Venepally P."/>
            <person name="Chung J.K."/>
            <person name="Losada L."/>
            <person name="Nierman W.C."/>
        </authorList>
    </citation>
    <scope>NUCLEOTIDE SEQUENCE [LARGE SCALE GENOMIC DNA]</scope>
    <source>
        <strain evidence="8 9">NIH1004</strain>
    </source>
</reference>
<dbReference type="GO" id="GO:0016787">
    <property type="term" value="F:hydrolase activity"/>
    <property type="evidence" value="ECO:0007669"/>
    <property type="project" value="InterPro"/>
</dbReference>
<keyword evidence="4 6" id="KW-0472">Membrane</keyword>
<dbReference type="PANTHER" id="PTHR13315:SF4">
    <property type="entry name" value="METALLOPHOSPHOESTERASE, ISOFORM E"/>
    <property type="match status" value="1"/>
</dbReference>
<feature type="transmembrane region" description="Helical" evidence="6">
    <location>
        <begin position="524"/>
        <end position="549"/>
    </location>
</feature>
<dbReference type="Proteomes" id="UP000324241">
    <property type="component" value="Unassembled WGS sequence"/>
</dbReference>
<feature type="domain" description="Calcineurin-like phosphoesterase" evidence="7">
    <location>
        <begin position="126"/>
        <end position="273"/>
    </location>
</feature>
<gene>
    <name evidence="8" type="ORF">ATNIH1004_004292</name>
</gene>
<dbReference type="GO" id="GO:0005783">
    <property type="term" value="C:endoplasmic reticulum"/>
    <property type="evidence" value="ECO:0007669"/>
    <property type="project" value="TreeGrafter"/>
</dbReference>
<sequence>MSYSYRQGASTDAYRPSSHDPFPNPSGVIERSRQLAPTWARQRIADFRTRCRSLASGGVEGSRARAEAGGMLWRAVKKLFTITNALILFWVWTLWWGERTVFQDSLEKCTWGSWEHWPRDATPHHVAFIADPQLVDPHTYPDRPWPLSTLTVLFTDQYLRRSFSSIQTHLGPDSVLFLGDLFDGGREWATAHSSSPEERYKKYKDSFWKEEYHRFIKVFSNHWNEGDSFSKNARGRRMIASLPGNHDLGFGSGVQLPVRDRFQMFFGNGNRVDVIGNHTFVSMDTVSLSAMDQPDPATGSSGTGSGDGHQPNERIWKEAEDFLNNMSMHRARAESEELRMLKNQSEGHLFTHNAVEISEPTIYQKPQPEIVGLPTILLTHVPLYRRPATPCGPLRERYPPSSNEPLEEDEGNAIRLGSGYQYQNVLTQTITKDLVSKIGPNLVHVYSGDDHDYCEISHREFSGSPKEITVKSFSWAMGVRHPGFVLTSLWNPLDPATGKSTAQGNPAATLQNHLCLLPDQLSIFIYYGLLFGFTMTVILVRAVVCALYLPRSSSTSPILPLSEIHSSPPPNDSQVPSAGTSTSKFPPLGGLASRGTNYPPRYKASQPYHDAYSNVDRDENKLHSSKWKPDRTEHRRRAGSPFQLARGEFSESFWCIAKVVFAWYFFLIWRW</sequence>
<organism evidence="8 9">
    <name type="scientific">Aspergillus tanneri</name>
    <dbReference type="NCBI Taxonomy" id="1220188"/>
    <lineage>
        <taxon>Eukaryota</taxon>
        <taxon>Fungi</taxon>
        <taxon>Dikarya</taxon>
        <taxon>Ascomycota</taxon>
        <taxon>Pezizomycotina</taxon>
        <taxon>Eurotiomycetes</taxon>
        <taxon>Eurotiomycetidae</taxon>
        <taxon>Eurotiales</taxon>
        <taxon>Aspergillaceae</taxon>
        <taxon>Aspergillus</taxon>
        <taxon>Aspergillus subgen. Circumdati</taxon>
    </lineage>
</organism>
<dbReference type="GeneID" id="54326994"/>
<evidence type="ECO:0000256" key="3">
    <source>
        <dbReference type="ARBA" id="ARBA00022989"/>
    </source>
</evidence>
<dbReference type="GO" id="GO:0006506">
    <property type="term" value="P:GPI anchor biosynthetic process"/>
    <property type="evidence" value="ECO:0007669"/>
    <property type="project" value="InterPro"/>
</dbReference>
<evidence type="ECO:0000256" key="4">
    <source>
        <dbReference type="ARBA" id="ARBA00023136"/>
    </source>
</evidence>
<comment type="caution">
    <text evidence="8">The sequence shown here is derived from an EMBL/GenBank/DDBJ whole genome shotgun (WGS) entry which is preliminary data.</text>
</comment>
<keyword evidence="2 6" id="KW-0812">Transmembrane</keyword>
<feature type="region of interest" description="Disordered" evidence="5">
    <location>
        <begin position="1"/>
        <end position="29"/>
    </location>
</feature>
<dbReference type="RefSeq" id="XP_033427768.1">
    <property type="nucleotide sequence ID" value="XM_033568962.1"/>
</dbReference>
<evidence type="ECO:0000259" key="7">
    <source>
        <dbReference type="Pfam" id="PF00149"/>
    </source>
</evidence>
<evidence type="ECO:0000256" key="2">
    <source>
        <dbReference type="ARBA" id="ARBA00022692"/>
    </source>
</evidence>
<feature type="compositionally biased region" description="Polar residues" evidence="5">
    <location>
        <begin position="572"/>
        <end position="584"/>
    </location>
</feature>